<evidence type="ECO:0000313" key="5">
    <source>
        <dbReference type="EMBL" id="OJG85816.1"/>
    </source>
</evidence>
<proteinExistence type="predicted"/>
<keyword evidence="2" id="KW-1133">Transmembrane helix</keyword>
<feature type="transmembrane region" description="Helical" evidence="2">
    <location>
        <begin position="106"/>
        <end position="124"/>
    </location>
</feature>
<feature type="compositionally biased region" description="Acidic residues" evidence="1">
    <location>
        <begin position="48"/>
        <end position="59"/>
    </location>
</feature>
<dbReference type="OrthoDB" id="9995570at2"/>
<evidence type="ECO:0000313" key="7">
    <source>
        <dbReference type="Proteomes" id="UP000183039"/>
    </source>
</evidence>
<reference evidence="4 6" key="2">
    <citation type="submission" date="2015-12" db="EMBL/GenBank/DDBJ databases">
        <authorList>
            <person name="Lauer A."/>
            <person name="Humrighouse B."/>
            <person name="Loparev V."/>
            <person name="Shewmaker P.L."/>
            <person name="Whitney A.M."/>
            <person name="McLaughlin R.W."/>
        </authorList>
    </citation>
    <scope>NUCLEOTIDE SEQUENCE [LARGE SCALE GENOMIC DNA]</scope>
    <source>
        <strain evidence="4 6">LMG 23085</strain>
    </source>
</reference>
<sequence length="134" mass="14868">MKKRQVFVVLLSLCGLFFLLIGGQQVQADEHQEYGSPAGVGFYGSYEYPEEESQPDDSSTEGSTEIPSPEKPIEDEPPQRETGINQLTSKPVGRVFPHTGEMNNRYIGLIGSLIVVMAILIVLINRKKSKEENV</sequence>
<dbReference type="RefSeq" id="WP_071879216.1">
    <property type="nucleotide sequence ID" value="NZ_JXLC01000035.1"/>
</dbReference>
<keyword evidence="2" id="KW-0812">Transmembrane</keyword>
<dbReference type="NCBIfam" id="TIGR01167">
    <property type="entry name" value="LPXTG_anchor"/>
    <property type="match status" value="1"/>
</dbReference>
<dbReference type="AlphaFoldDB" id="A0A0S3KFL6"/>
<feature type="region of interest" description="Disordered" evidence="1">
    <location>
        <begin position="38"/>
        <end position="96"/>
    </location>
</feature>
<feature type="chain" id="PRO_5043624074" description="Gram-positive cocci surface proteins LPxTG domain-containing protein" evidence="3">
    <location>
        <begin position="29"/>
        <end position="134"/>
    </location>
</feature>
<evidence type="ECO:0000256" key="2">
    <source>
        <dbReference type="SAM" id="Phobius"/>
    </source>
</evidence>
<organism evidence="5 7">
    <name type="scientific">Enterococcus silesiacus</name>
    <dbReference type="NCBI Taxonomy" id="332949"/>
    <lineage>
        <taxon>Bacteria</taxon>
        <taxon>Bacillati</taxon>
        <taxon>Bacillota</taxon>
        <taxon>Bacilli</taxon>
        <taxon>Lactobacillales</taxon>
        <taxon>Enterococcaceae</taxon>
        <taxon>Enterococcus</taxon>
    </lineage>
</organism>
<feature type="signal peptide" evidence="3">
    <location>
        <begin position="1"/>
        <end position="28"/>
    </location>
</feature>
<protein>
    <recommendedName>
        <fullName evidence="8">Gram-positive cocci surface proteins LPxTG domain-containing protein</fullName>
    </recommendedName>
</protein>
<name>A0A0S3KFL6_9ENTE</name>
<reference evidence="5 7" key="1">
    <citation type="submission" date="2014-12" db="EMBL/GenBank/DDBJ databases">
        <title>Draft genome sequences of 29 type strains of Enterococci.</title>
        <authorList>
            <person name="Zhong Z."/>
            <person name="Sun Z."/>
            <person name="Liu W."/>
            <person name="Zhang W."/>
            <person name="Zhang H."/>
        </authorList>
    </citation>
    <scope>NUCLEOTIDE SEQUENCE [LARGE SCALE GENOMIC DNA]</scope>
    <source>
        <strain evidence="5 7">DSM 22801</strain>
    </source>
</reference>
<evidence type="ECO:0000313" key="6">
    <source>
        <dbReference type="Proteomes" id="UP000065511"/>
    </source>
</evidence>
<dbReference type="Proteomes" id="UP000183039">
    <property type="component" value="Unassembled WGS sequence"/>
</dbReference>
<evidence type="ECO:0008006" key="8">
    <source>
        <dbReference type="Google" id="ProtNLM"/>
    </source>
</evidence>
<gene>
    <name evidence="4" type="ORF">ATZ33_16095</name>
    <name evidence="5" type="ORF">RV15_GL002495</name>
</gene>
<accession>A0A0S3KFL6</accession>
<dbReference type="EMBL" id="JXLC01000035">
    <property type="protein sequence ID" value="OJG85816.1"/>
    <property type="molecule type" value="Genomic_DNA"/>
</dbReference>
<evidence type="ECO:0000256" key="1">
    <source>
        <dbReference type="SAM" id="MobiDB-lite"/>
    </source>
</evidence>
<keyword evidence="2" id="KW-0472">Membrane</keyword>
<dbReference type="KEGG" id="ess:ATZ33_16095"/>
<evidence type="ECO:0000256" key="3">
    <source>
        <dbReference type="SAM" id="SignalP"/>
    </source>
</evidence>
<dbReference type="Proteomes" id="UP000065511">
    <property type="component" value="Chromosome"/>
</dbReference>
<evidence type="ECO:0000313" key="4">
    <source>
        <dbReference type="EMBL" id="ALS02841.1"/>
    </source>
</evidence>
<keyword evidence="3" id="KW-0732">Signal</keyword>
<dbReference type="EMBL" id="CP013614">
    <property type="protein sequence ID" value="ALS02841.1"/>
    <property type="molecule type" value="Genomic_DNA"/>
</dbReference>
<keyword evidence="6" id="KW-1185">Reference proteome</keyword>